<gene>
    <name evidence="1" type="ORF">F7725_021073</name>
</gene>
<evidence type="ECO:0000313" key="1">
    <source>
        <dbReference type="EMBL" id="KAF3848045.1"/>
    </source>
</evidence>
<keyword evidence="2" id="KW-1185">Reference proteome</keyword>
<proteinExistence type="predicted"/>
<dbReference type="EMBL" id="JAAKFY010000013">
    <property type="protein sequence ID" value="KAF3848045.1"/>
    <property type="molecule type" value="Genomic_DNA"/>
</dbReference>
<protein>
    <submittedName>
        <fullName evidence="1">Uncharacterized protein</fullName>
    </submittedName>
</protein>
<accession>A0A7J5YF32</accession>
<sequence length="316" mass="34285">MLPYEGGQFVELLGAAGWTARQGQLEHIRENMRTTMMNIPELSTGGVTTSSCWMLVSRSRDATSCRRFCAYTVILNVGSSIAVNTKTANSVASLTNLLVLKVVHHQQWQRISNKVELVWSDALAAVGCDGQGVPLSVDAEELQVQQAVSEPPCEQDMKTVLLSVIVADRQDNLRGKTKKDTYSLQNGFAGGQGLLCYVNELDNLQLHTPRKTGIASTTTAEERGSASIIYAYTHRTAENDAGTHETDQSGHHTLDGESTECFLVAHHQQLAHLDGSLELLGLVACGLKTLQELLSLGAWTQVGGGGYSELTKREEN</sequence>
<comment type="caution">
    <text evidence="1">The sequence shown here is derived from an EMBL/GenBank/DDBJ whole genome shotgun (WGS) entry which is preliminary data.</text>
</comment>
<evidence type="ECO:0000313" key="2">
    <source>
        <dbReference type="Proteomes" id="UP000518266"/>
    </source>
</evidence>
<name>A0A7J5YF32_DISMA</name>
<dbReference type="AlphaFoldDB" id="A0A7J5YF32"/>
<reference evidence="1 2" key="1">
    <citation type="submission" date="2020-03" db="EMBL/GenBank/DDBJ databases">
        <title>Dissostichus mawsoni Genome sequencing and assembly.</title>
        <authorList>
            <person name="Park H."/>
        </authorList>
    </citation>
    <scope>NUCLEOTIDE SEQUENCE [LARGE SCALE GENOMIC DNA]</scope>
    <source>
        <strain evidence="1">DM0001</strain>
        <tissue evidence="1">Muscle</tissue>
    </source>
</reference>
<dbReference type="Proteomes" id="UP000518266">
    <property type="component" value="Unassembled WGS sequence"/>
</dbReference>
<organism evidence="1 2">
    <name type="scientific">Dissostichus mawsoni</name>
    <name type="common">Antarctic cod</name>
    <dbReference type="NCBI Taxonomy" id="36200"/>
    <lineage>
        <taxon>Eukaryota</taxon>
        <taxon>Metazoa</taxon>
        <taxon>Chordata</taxon>
        <taxon>Craniata</taxon>
        <taxon>Vertebrata</taxon>
        <taxon>Euteleostomi</taxon>
        <taxon>Actinopterygii</taxon>
        <taxon>Neopterygii</taxon>
        <taxon>Teleostei</taxon>
        <taxon>Neoteleostei</taxon>
        <taxon>Acanthomorphata</taxon>
        <taxon>Eupercaria</taxon>
        <taxon>Perciformes</taxon>
        <taxon>Notothenioidei</taxon>
        <taxon>Nototheniidae</taxon>
        <taxon>Dissostichus</taxon>
    </lineage>
</organism>